<dbReference type="AlphaFoldDB" id="A0A453BCK2"/>
<organism evidence="1 2">
    <name type="scientific">Aegilops tauschii subsp. strangulata</name>
    <name type="common">Goatgrass</name>
    <dbReference type="NCBI Taxonomy" id="200361"/>
    <lineage>
        <taxon>Eukaryota</taxon>
        <taxon>Viridiplantae</taxon>
        <taxon>Streptophyta</taxon>
        <taxon>Embryophyta</taxon>
        <taxon>Tracheophyta</taxon>
        <taxon>Spermatophyta</taxon>
        <taxon>Magnoliopsida</taxon>
        <taxon>Liliopsida</taxon>
        <taxon>Poales</taxon>
        <taxon>Poaceae</taxon>
        <taxon>BOP clade</taxon>
        <taxon>Pooideae</taxon>
        <taxon>Triticodae</taxon>
        <taxon>Triticeae</taxon>
        <taxon>Triticinae</taxon>
        <taxon>Aegilops</taxon>
    </lineage>
</organism>
<dbReference type="Proteomes" id="UP000015105">
    <property type="component" value="Chromosome 2D"/>
</dbReference>
<protein>
    <submittedName>
        <fullName evidence="1">Uncharacterized protein</fullName>
    </submittedName>
</protein>
<proteinExistence type="predicted"/>
<dbReference type="Gramene" id="AET2Gv20460800.3">
    <property type="protein sequence ID" value="AET2Gv20460800.3"/>
    <property type="gene ID" value="AET2Gv20460800"/>
</dbReference>
<evidence type="ECO:0000313" key="1">
    <source>
        <dbReference type="EnsemblPlants" id="AET2Gv20460800.3"/>
    </source>
</evidence>
<reference evidence="1" key="4">
    <citation type="submission" date="2019-03" db="UniProtKB">
        <authorList>
            <consortium name="EnsemblPlants"/>
        </authorList>
    </citation>
    <scope>IDENTIFICATION</scope>
</reference>
<dbReference type="EnsemblPlants" id="AET2Gv20460800.3">
    <property type="protein sequence ID" value="AET2Gv20460800.3"/>
    <property type="gene ID" value="AET2Gv20460800"/>
</dbReference>
<reference evidence="2" key="1">
    <citation type="journal article" date="2014" name="Science">
        <title>Ancient hybridizations among the ancestral genomes of bread wheat.</title>
        <authorList>
            <consortium name="International Wheat Genome Sequencing Consortium,"/>
            <person name="Marcussen T."/>
            <person name="Sandve S.R."/>
            <person name="Heier L."/>
            <person name="Spannagl M."/>
            <person name="Pfeifer M."/>
            <person name="Jakobsen K.S."/>
            <person name="Wulff B.B."/>
            <person name="Steuernagel B."/>
            <person name="Mayer K.F."/>
            <person name="Olsen O.A."/>
        </authorList>
    </citation>
    <scope>NUCLEOTIDE SEQUENCE [LARGE SCALE GENOMIC DNA]</scope>
    <source>
        <strain evidence="2">cv. AL8/78</strain>
    </source>
</reference>
<accession>A0A453BCK2</accession>
<reference evidence="1" key="5">
    <citation type="journal article" date="2021" name="G3 (Bethesda)">
        <title>Aegilops tauschii genome assembly Aet v5.0 features greater sequence contiguity and improved annotation.</title>
        <authorList>
            <person name="Wang L."/>
            <person name="Zhu T."/>
            <person name="Rodriguez J.C."/>
            <person name="Deal K.R."/>
            <person name="Dubcovsky J."/>
            <person name="McGuire P.E."/>
            <person name="Lux T."/>
            <person name="Spannagl M."/>
            <person name="Mayer K.F.X."/>
            <person name="Baldrich P."/>
            <person name="Meyers B.C."/>
            <person name="Huo N."/>
            <person name="Gu Y.Q."/>
            <person name="Zhou H."/>
            <person name="Devos K.M."/>
            <person name="Bennetzen J.L."/>
            <person name="Unver T."/>
            <person name="Budak H."/>
            <person name="Gulick P.J."/>
            <person name="Galiba G."/>
            <person name="Kalapos B."/>
            <person name="Nelson D.R."/>
            <person name="Li P."/>
            <person name="You F.M."/>
            <person name="Luo M.C."/>
            <person name="Dvorak J."/>
        </authorList>
    </citation>
    <scope>NUCLEOTIDE SEQUENCE [LARGE SCALE GENOMIC DNA]</scope>
    <source>
        <strain evidence="1">cv. AL8/78</strain>
    </source>
</reference>
<keyword evidence="2" id="KW-1185">Reference proteome</keyword>
<name>A0A453BCK2_AEGTS</name>
<sequence>TIAALVIINLLVWLCIWRRMRRPQAGATQPYSSRENMESVESMLIDISTLRAATGGFAVYKPASSAPLSRLRRRRLSLACIACASTSSVSSAPLPRPRWRRLSIGSVAVAVAKISFLFSGGSICNGLPPFQRQQLRCRSPSFTNASPSSSPTCGSRPCSFVADKLEQRRTEASWSKLQRASPTTMILLIGVGRSSRSGQRSG</sequence>
<reference evidence="1" key="3">
    <citation type="journal article" date="2017" name="Nature">
        <title>Genome sequence of the progenitor of the wheat D genome Aegilops tauschii.</title>
        <authorList>
            <person name="Luo M.C."/>
            <person name="Gu Y.Q."/>
            <person name="Puiu D."/>
            <person name="Wang H."/>
            <person name="Twardziok S.O."/>
            <person name="Deal K.R."/>
            <person name="Huo N."/>
            <person name="Zhu T."/>
            <person name="Wang L."/>
            <person name="Wang Y."/>
            <person name="McGuire P.E."/>
            <person name="Liu S."/>
            <person name="Long H."/>
            <person name="Ramasamy R.K."/>
            <person name="Rodriguez J.C."/>
            <person name="Van S.L."/>
            <person name="Yuan L."/>
            <person name="Wang Z."/>
            <person name="Xia Z."/>
            <person name="Xiao L."/>
            <person name="Anderson O.D."/>
            <person name="Ouyang S."/>
            <person name="Liang Y."/>
            <person name="Zimin A.V."/>
            <person name="Pertea G."/>
            <person name="Qi P."/>
            <person name="Bennetzen J.L."/>
            <person name="Dai X."/>
            <person name="Dawson M.W."/>
            <person name="Muller H.G."/>
            <person name="Kugler K."/>
            <person name="Rivarola-Duarte L."/>
            <person name="Spannagl M."/>
            <person name="Mayer K.F.X."/>
            <person name="Lu F.H."/>
            <person name="Bevan M.W."/>
            <person name="Leroy P."/>
            <person name="Li P."/>
            <person name="You F.M."/>
            <person name="Sun Q."/>
            <person name="Liu Z."/>
            <person name="Lyons E."/>
            <person name="Wicker T."/>
            <person name="Salzberg S.L."/>
            <person name="Devos K.M."/>
            <person name="Dvorak J."/>
        </authorList>
    </citation>
    <scope>NUCLEOTIDE SEQUENCE [LARGE SCALE GENOMIC DNA]</scope>
    <source>
        <strain evidence="1">cv. AL8/78</strain>
    </source>
</reference>
<reference evidence="2" key="2">
    <citation type="journal article" date="2017" name="Nat. Plants">
        <title>The Aegilops tauschii genome reveals multiple impacts of transposons.</title>
        <authorList>
            <person name="Zhao G."/>
            <person name="Zou C."/>
            <person name="Li K."/>
            <person name="Wang K."/>
            <person name="Li T."/>
            <person name="Gao L."/>
            <person name="Zhang X."/>
            <person name="Wang H."/>
            <person name="Yang Z."/>
            <person name="Liu X."/>
            <person name="Jiang W."/>
            <person name="Mao L."/>
            <person name="Kong X."/>
            <person name="Jiao Y."/>
            <person name="Jia J."/>
        </authorList>
    </citation>
    <scope>NUCLEOTIDE SEQUENCE [LARGE SCALE GENOMIC DNA]</scope>
    <source>
        <strain evidence="2">cv. AL8/78</strain>
    </source>
</reference>
<evidence type="ECO:0000313" key="2">
    <source>
        <dbReference type="Proteomes" id="UP000015105"/>
    </source>
</evidence>